<dbReference type="Gene3D" id="1.10.510.10">
    <property type="entry name" value="Transferase(Phosphotransferase) domain 1"/>
    <property type="match status" value="1"/>
</dbReference>
<gene>
    <name evidence="11" type="ORF">RDI58_006720</name>
</gene>
<evidence type="ECO:0000313" key="12">
    <source>
        <dbReference type="Proteomes" id="UP001371456"/>
    </source>
</evidence>
<sequence>MMEKTESCADKQLCVRNPACWQEMRRRWNIYGIKLLLLTILILLLEVHECCTLNSEGLSLFEFKLNVYSDPNGVLENWNADHCDPCMWSGVECLDDKVLMLNLHGCSLEGTLASELGNLTHLRSLVLSGNHFFGAIPKEFGRLGMLEVLDLRDNNLSGTIPAEIGDLQLLRILLIHNNNFEESVPLEIGKLHLVTELQFDKNLTSAFASGTLCIRKFRLCIWQGSIKPFKTITSLIEPIKCTLLHYLSFFQLPSPGTGFMDDRKDCSDNLPRLSRPHIIHTTQHQEEIARRKLAEQSSNLAAAPANIKGPLGPVIQMPRSSGSFRAVPNSDGTHPTNLPSPPPQHESQDKLHPVGQSASAVKQSPTVKKPTNSQGPPAGKSESTWKYVVGICIGVILLILAASVFLICRIRAARTIGPWKTGLSGQLQKAFVSGVPKLNRSELETACEDFSNIITSGDSYIVYKGTLSSGVEIAVISTTISSLEDWSVHSETAFRKKIDTFSRVNHKNFVNLIGYCEEDEPFTRMMVFEYAPNGTLFEHLHVEEADHLDWPARMRTIMGTMYCLQYMHELNPPVPHCNLNSKSIYLTDDYAAKITEIDFWSELTAKSKSSSDDLENSVLPPLADPETNVYSLGILLIEIISGKSPYSEEKESLLNWAAQYCRHDKQNIASLVDPSLKSFKNNELMVICEVIEQCLQEDPRKRPTIKESIDKLREAIDVSPNAAVPRLSPLWWAELELLSSEAA</sequence>
<dbReference type="SUPFAM" id="SSF52058">
    <property type="entry name" value="L domain-like"/>
    <property type="match status" value="1"/>
</dbReference>
<dbReference type="FunFam" id="3.80.10.10:FF:000400">
    <property type="entry name" value="Nuclear pore complex protein NUP107"/>
    <property type="match status" value="1"/>
</dbReference>
<dbReference type="FunFam" id="3.30.200.20:FF:000489">
    <property type="entry name" value="Inactive receptor-like serine/threonine-protein kinase"/>
    <property type="match status" value="1"/>
</dbReference>
<dbReference type="InterPro" id="IPR013210">
    <property type="entry name" value="LRR_N_plant-typ"/>
</dbReference>
<dbReference type="AlphaFoldDB" id="A0AAN8TYM2"/>
<evidence type="ECO:0000256" key="7">
    <source>
        <dbReference type="ARBA" id="ARBA00046288"/>
    </source>
</evidence>
<feature type="region of interest" description="Disordered" evidence="8">
    <location>
        <begin position="311"/>
        <end position="381"/>
    </location>
</feature>
<evidence type="ECO:0000313" key="11">
    <source>
        <dbReference type="EMBL" id="KAK6793267.1"/>
    </source>
</evidence>
<reference evidence="11 12" key="1">
    <citation type="submission" date="2024-02" db="EMBL/GenBank/DDBJ databases">
        <title>de novo genome assembly of Solanum bulbocastanum strain 11H21.</title>
        <authorList>
            <person name="Hosaka A.J."/>
        </authorList>
    </citation>
    <scope>NUCLEOTIDE SEQUENCE [LARGE SCALE GENOMIC DNA]</scope>
    <source>
        <tissue evidence="11">Young leaves</tissue>
    </source>
</reference>
<comment type="caution">
    <text evidence="11">The sequence shown here is derived from an EMBL/GenBank/DDBJ whole genome shotgun (WGS) entry which is preliminary data.</text>
</comment>
<keyword evidence="1" id="KW-0433">Leucine-rich repeat</keyword>
<dbReference type="InterPro" id="IPR001245">
    <property type="entry name" value="Ser-Thr/Tyr_kinase_cat_dom"/>
</dbReference>
<feature type="domain" description="Protein kinase" evidence="10">
    <location>
        <begin position="448"/>
        <end position="716"/>
    </location>
</feature>
<dbReference type="Pfam" id="PF23598">
    <property type="entry name" value="LRR_14"/>
    <property type="match status" value="1"/>
</dbReference>
<evidence type="ECO:0000259" key="10">
    <source>
        <dbReference type="PROSITE" id="PS50011"/>
    </source>
</evidence>
<feature type="transmembrane region" description="Helical" evidence="9">
    <location>
        <begin position="387"/>
        <end position="408"/>
    </location>
</feature>
<dbReference type="GO" id="GO:0004674">
    <property type="term" value="F:protein serine/threonine kinase activity"/>
    <property type="evidence" value="ECO:0007669"/>
    <property type="project" value="UniProtKB-EC"/>
</dbReference>
<dbReference type="EMBL" id="JBANQN010000003">
    <property type="protein sequence ID" value="KAK6793267.1"/>
    <property type="molecule type" value="Genomic_DNA"/>
</dbReference>
<dbReference type="InterPro" id="IPR055414">
    <property type="entry name" value="LRR_R13L4/SHOC2-like"/>
</dbReference>
<evidence type="ECO:0000256" key="8">
    <source>
        <dbReference type="SAM" id="MobiDB-lite"/>
    </source>
</evidence>
<keyword evidence="4" id="KW-0677">Repeat</keyword>
<dbReference type="Pfam" id="PF07714">
    <property type="entry name" value="PK_Tyr_Ser-Thr"/>
    <property type="match status" value="1"/>
</dbReference>
<keyword evidence="5 9" id="KW-1133">Transmembrane helix</keyword>
<keyword evidence="2 9" id="KW-0812">Transmembrane</keyword>
<comment type="subcellular location">
    <subcellularLocation>
        <location evidence="7">Endomembrane system</location>
        <topology evidence="7">Single-pass type I membrane protein</topology>
    </subcellularLocation>
</comment>
<feature type="compositionally biased region" description="Polar residues" evidence="8">
    <location>
        <begin position="356"/>
        <end position="375"/>
    </location>
</feature>
<protein>
    <recommendedName>
        <fullName evidence="10">Protein kinase domain-containing protein</fullName>
    </recommendedName>
</protein>
<dbReference type="SUPFAM" id="SSF56112">
    <property type="entry name" value="Protein kinase-like (PK-like)"/>
    <property type="match status" value="1"/>
</dbReference>
<dbReference type="Gene3D" id="3.80.10.10">
    <property type="entry name" value="Ribonuclease Inhibitor"/>
    <property type="match status" value="1"/>
</dbReference>
<evidence type="ECO:0000256" key="1">
    <source>
        <dbReference type="ARBA" id="ARBA00022614"/>
    </source>
</evidence>
<feature type="transmembrane region" description="Helical" evidence="9">
    <location>
        <begin position="28"/>
        <end position="45"/>
    </location>
</feature>
<evidence type="ECO:0000256" key="2">
    <source>
        <dbReference type="ARBA" id="ARBA00022692"/>
    </source>
</evidence>
<dbReference type="PROSITE" id="PS50011">
    <property type="entry name" value="PROTEIN_KINASE_DOM"/>
    <property type="match status" value="1"/>
</dbReference>
<keyword evidence="6 9" id="KW-0472">Membrane</keyword>
<name>A0AAN8TYM2_SOLBU</name>
<evidence type="ECO:0000256" key="4">
    <source>
        <dbReference type="ARBA" id="ARBA00022737"/>
    </source>
</evidence>
<accession>A0AAN8TYM2</accession>
<dbReference type="Proteomes" id="UP001371456">
    <property type="component" value="Unassembled WGS sequence"/>
</dbReference>
<evidence type="ECO:0000256" key="9">
    <source>
        <dbReference type="SAM" id="Phobius"/>
    </source>
</evidence>
<dbReference type="PANTHER" id="PTHR46084:SF33">
    <property type="entry name" value="PROTEIN KINASE DOMAIN-CONTAINING PROTEIN"/>
    <property type="match status" value="1"/>
</dbReference>
<dbReference type="GO" id="GO:0005524">
    <property type="term" value="F:ATP binding"/>
    <property type="evidence" value="ECO:0007669"/>
    <property type="project" value="InterPro"/>
</dbReference>
<proteinExistence type="predicted"/>
<dbReference type="GO" id="GO:0012505">
    <property type="term" value="C:endomembrane system"/>
    <property type="evidence" value="ECO:0007669"/>
    <property type="project" value="UniProtKB-SubCell"/>
</dbReference>
<dbReference type="PANTHER" id="PTHR46084">
    <property type="entry name" value="PROTEIN MALE DISCOVERER 2"/>
    <property type="match status" value="1"/>
</dbReference>
<organism evidence="11 12">
    <name type="scientific">Solanum bulbocastanum</name>
    <name type="common">Wild potato</name>
    <dbReference type="NCBI Taxonomy" id="147425"/>
    <lineage>
        <taxon>Eukaryota</taxon>
        <taxon>Viridiplantae</taxon>
        <taxon>Streptophyta</taxon>
        <taxon>Embryophyta</taxon>
        <taxon>Tracheophyta</taxon>
        <taxon>Spermatophyta</taxon>
        <taxon>Magnoliopsida</taxon>
        <taxon>eudicotyledons</taxon>
        <taxon>Gunneridae</taxon>
        <taxon>Pentapetalae</taxon>
        <taxon>asterids</taxon>
        <taxon>lamiids</taxon>
        <taxon>Solanales</taxon>
        <taxon>Solanaceae</taxon>
        <taxon>Solanoideae</taxon>
        <taxon>Solaneae</taxon>
        <taxon>Solanum</taxon>
    </lineage>
</organism>
<keyword evidence="3" id="KW-0732">Signal</keyword>
<evidence type="ECO:0000256" key="5">
    <source>
        <dbReference type="ARBA" id="ARBA00022989"/>
    </source>
</evidence>
<evidence type="ECO:0000256" key="3">
    <source>
        <dbReference type="ARBA" id="ARBA00022729"/>
    </source>
</evidence>
<keyword evidence="12" id="KW-1185">Reference proteome</keyword>
<dbReference type="Gene3D" id="3.30.200.20">
    <property type="entry name" value="Phosphorylase Kinase, domain 1"/>
    <property type="match status" value="1"/>
</dbReference>
<dbReference type="InterPro" id="IPR011009">
    <property type="entry name" value="Kinase-like_dom_sf"/>
</dbReference>
<evidence type="ECO:0000256" key="6">
    <source>
        <dbReference type="ARBA" id="ARBA00023136"/>
    </source>
</evidence>
<dbReference type="InterPro" id="IPR032675">
    <property type="entry name" value="LRR_dom_sf"/>
</dbReference>
<dbReference type="InterPro" id="IPR000719">
    <property type="entry name" value="Prot_kinase_dom"/>
</dbReference>
<dbReference type="Pfam" id="PF08263">
    <property type="entry name" value="LRRNT_2"/>
    <property type="match status" value="1"/>
</dbReference>